<evidence type="ECO:0000313" key="4">
    <source>
        <dbReference type="EMBL" id="MXV50470.1"/>
    </source>
</evidence>
<evidence type="ECO:0000259" key="3">
    <source>
        <dbReference type="Pfam" id="PF20606"/>
    </source>
</evidence>
<feature type="region of interest" description="Disordered" evidence="1">
    <location>
        <begin position="79"/>
        <end position="109"/>
    </location>
</feature>
<comment type="caution">
    <text evidence="4">The sequence shown here is derived from an EMBL/GenBank/DDBJ whole genome shotgun (WGS) entry which is preliminary data.</text>
</comment>
<dbReference type="EMBL" id="WVHT01000002">
    <property type="protein sequence ID" value="MXV50470.1"/>
    <property type="molecule type" value="Genomic_DNA"/>
</dbReference>
<proteinExistence type="predicted"/>
<dbReference type="Proteomes" id="UP000466586">
    <property type="component" value="Unassembled WGS sequence"/>
</dbReference>
<dbReference type="Pfam" id="PF20606">
    <property type="entry name" value="DUF6799"/>
    <property type="match status" value="1"/>
</dbReference>
<accession>A0A7K1Y7S2</accession>
<name>A0A7K1Y7S2_9SPHI</name>
<organism evidence="4 5">
    <name type="scientific">Hufsiella arboris</name>
    <dbReference type="NCBI Taxonomy" id="2695275"/>
    <lineage>
        <taxon>Bacteria</taxon>
        <taxon>Pseudomonadati</taxon>
        <taxon>Bacteroidota</taxon>
        <taxon>Sphingobacteriia</taxon>
        <taxon>Sphingobacteriales</taxon>
        <taxon>Sphingobacteriaceae</taxon>
        <taxon>Hufsiella</taxon>
    </lineage>
</organism>
<keyword evidence="5" id="KW-1185">Reference proteome</keyword>
<gene>
    <name evidence="4" type="ORF">GS399_05750</name>
</gene>
<dbReference type="AlphaFoldDB" id="A0A7K1Y7S2"/>
<keyword evidence="2" id="KW-0732">Signal</keyword>
<evidence type="ECO:0000256" key="2">
    <source>
        <dbReference type="SAM" id="SignalP"/>
    </source>
</evidence>
<feature type="domain" description="DUF6799" evidence="3">
    <location>
        <begin position="42"/>
        <end position="103"/>
    </location>
</feature>
<evidence type="ECO:0000256" key="1">
    <source>
        <dbReference type="SAM" id="MobiDB-lite"/>
    </source>
</evidence>
<feature type="signal peptide" evidence="2">
    <location>
        <begin position="1"/>
        <end position="18"/>
    </location>
</feature>
<protein>
    <recommendedName>
        <fullName evidence="3">DUF6799 domain-containing protein</fullName>
    </recommendedName>
</protein>
<reference evidence="4 5" key="1">
    <citation type="submission" date="2019-11" db="EMBL/GenBank/DDBJ databases">
        <title>Pedobacter sp. HMF7647 Genome sequencing and assembly.</title>
        <authorList>
            <person name="Kang H."/>
            <person name="Kim H."/>
            <person name="Joh K."/>
        </authorList>
    </citation>
    <scope>NUCLEOTIDE SEQUENCE [LARGE SCALE GENOMIC DNA]</scope>
    <source>
        <strain evidence="4 5">HMF7647</strain>
    </source>
</reference>
<sequence>MSAALAVTYLACLSSAYAMPVNPSTARQDTTKSKMKMDHQMKDCVMMEDGKMMLMKDGKTMEMTKDMALKNGTMIMTDGTVKSKSGKSMKLKNGESVDMNGKMMPMHKM</sequence>
<evidence type="ECO:0000313" key="5">
    <source>
        <dbReference type="Proteomes" id="UP000466586"/>
    </source>
</evidence>
<feature type="chain" id="PRO_5029591883" description="DUF6799 domain-containing protein" evidence="2">
    <location>
        <begin position="19"/>
        <end position="109"/>
    </location>
</feature>
<dbReference type="InterPro" id="IPR046478">
    <property type="entry name" value="DUF6799"/>
</dbReference>